<dbReference type="EMBL" id="AYZJ01000002">
    <property type="protein sequence ID" value="KRN25915.1"/>
    <property type="molecule type" value="Genomic_DNA"/>
</dbReference>
<dbReference type="Proteomes" id="UP000050865">
    <property type="component" value="Unassembled WGS sequence"/>
</dbReference>
<dbReference type="InterPro" id="IPR000086">
    <property type="entry name" value="NUDIX_hydrolase_dom"/>
</dbReference>
<sequence length="157" mass="17132">MTKQLTVGLVTTKTGVVLINRAKPPYRGLWNGLGGKVEPGETPREGMAREFHEECGLVLPADLFQACGLVHWYVDGKLLGDLFLFKAQTGQELTLPMQTREGIVAAMDPAWLKAPDNLGLVPDLGAMLPYFEGGENVTLRSDFEGERFLGLKAVSDD</sequence>
<evidence type="ECO:0000256" key="4">
    <source>
        <dbReference type="ARBA" id="ARBA00022801"/>
    </source>
</evidence>
<proteinExistence type="inferred from homology"/>
<dbReference type="GO" id="GO:0008413">
    <property type="term" value="F:8-oxo-7,8-dihydroguanosine triphosphate pyrophosphatase activity"/>
    <property type="evidence" value="ECO:0007669"/>
    <property type="project" value="TreeGrafter"/>
</dbReference>
<evidence type="ECO:0000256" key="3">
    <source>
        <dbReference type="ARBA" id="ARBA00022723"/>
    </source>
</evidence>
<dbReference type="InterPro" id="IPR015797">
    <property type="entry name" value="NUDIX_hydrolase-like_dom_sf"/>
</dbReference>
<comment type="caution">
    <text evidence="7">The sequence shown here is derived from an EMBL/GenBank/DDBJ whole genome shotgun (WGS) entry which is preliminary data.</text>
</comment>
<dbReference type="SUPFAM" id="SSF55811">
    <property type="entry name" value="Nudix"/>
    <property type="match status" value="1"/>
</dbReference>
<reference evidence="7 8" key="1">
    <citation type="journal article" date="2015" name="Genome Announc.">
        <title>Expanding the biotechnology potential of lactobacilli through comparative genomics of 213 strains and associated genera.</title>
        <authorList>
            <person name="Sun Z."/>
            <person name="Harris H.M."/>
            <person name="McCann A."/>
            <person name="Guo C."/>
            <person name="Argimon S."/>
            <person name="Zhang W."/>
            <person name="Yang X."/>
            <person name="Jeffery I.B."/>
            <person name="Cooney J.C."/>
            <person name="Kagawa T.F."/>
            <person name="Liu W."/>
            <person name="Song Y."/>
            <person name="Salvetti E."/>
            <person name="Wrobel A."/>
            <person name="Rasinkangas P."/>
            <person name="Parkhill J."/>
            <person name="Rea M.C."/>
            <person name="O'Sullivan O."/>
            <person name="Ritari J."/>
            <person name="Douillard F.P."/>
            <person name="Paul Ross R."/>
            <person name="Yang R."/>
            <person name="Briner A.E."/>
            <person name="Felis G.E."/>
            <person name="de Vos W.M."/>
            <person name="Barrangou R."/>
            <person name="Klaenhammer T.R."/>
            <person name="Caufield P.W."/>
            <person name="Cui Y."/>
            <person name="Zhang H."/>
            <person name="O'Toole P.W."/>
        </authorList>
    </citation>
    <scope>NUCLEOTIDE SEQUENCE [LARGE SCALE GENOMIC DNA]</scope>
    <source>
        <strain evidence="7 8">DSM 22697</strain>
    </source>
</reference>
<evidence type="ECO:0000313" key="7">
    <source>
        <dbReference type="EMBL" id="KRN25915.1"/>
    </source>
</evidence>
<evidence type="ECO:0000256" key="5">
    <source>
        <dbReference type="ARBA" id="ARBA00022842"/>
    </source>
</evidence>
<dbReference type="Pfam" id="PF00293">
    <property type="entry name" value="NUDIX"/>
    <property type="match status" value="1"/>
</dbReference>
<dbReference type="PROSITE" id="PS51462">
    <property type="entry name" value="NUDIX"/>
    <property type="match status" value="1"/>
</dbReference>
<keyword evidence="3" id="KW-0479">Metal-binding</keyword>
<dbReference type="PROSITE" id="PS00893">
    <property type="entry name" value="NUDIX_BOX"/>
    <property type="match status" value="1"/>
</dbReference>
<keyword evidence="4" id="KW-0378">Hydrolase</keyword>
<feature type="domain" description="Nudix hydrolase" evidence="6">
    <location>
        <begin position="1"/>
        <end position="135"/>
    </location>
</feature>
<dbReference type="STRING" id="1423730.FC75_GL002050"/>
<dbReference type="RefSeq" id="WP_054661889.1">
    <property type="nucleotide sequence ID" value="NZ_AYZJ01000002.1"/>
</dbReference>
<dbReference type="Gene3D" id="3.90.79.10">
    <property type="entry name" value="Nucleoside Triphosphate Pyrophosphohydrolase"/>
    <property type="match status" value="1"/>
</dbReference>
<comment type="cofactor">
    <cofactor evidence="1">
        <name>Mg(2+)</name>
        <dbReference type="ChEBI" id="CHEBI:18420"/>
    </cofactor>
</comment>
<keyword evidence="5" id="KW-0460">Magnesium</keyword>
<dbReference type="PANTHER" id="PTHR43758:SF2">
    <property type="entry name" value="OXIDIZED PURINE NUCLEOSIDE TRIPHOSPHATE HYDROLASE"/>
    <property type="match status" value="1"/>
</dbReference>
<dbReference type="AlphaFoldDB" id="A0A0R2FET9"/>
<dbReference type="PANTHER" id="PTHR43758">
    <property type="entry name" value="7,8-DIHYDRO-8-OXOGUANINE TRIPHOSPHATASE"/>
    <property type="match status" value="1"/>
</dbReference>
<comment type="similarity">
    <text evidence="2">Belongs to the Nudix hydrolase family.</text>
</comment>
<evidence type="ECO:0000256" key="1">
    <source>
        <dbReference type="ARBA" id="ARBA00001946"/>
    </source>
</evidence>
<dbReference type="GO" id="GO:0046872">
    <property type="term" value="F:metal ion binding"/>
    <property type="evidence" value="ECO:0007669"/>
    <property type="project" value="UniProtKB-KW"/>
</dbReference>
<keyword evidence="8" id="KW-1185">Reference proteome</keyword>
<accession>A0A0R2FET9</accession>
<organism evidence="7 8">
    <name type="scientific">Lacticaseibacillus camelliae DSM 22697 = JCM 13995</name>
    <dbReference type="NCBI Taxonomy" id="1423730"/>
    <lineage>
        <taxon>Bacteria</taxon>
        <taxon>Bacillati</taxon>
        <taxon>Bacillota</taxon>
        <taxon>Bacilli</taxon>
        <taxon>Lactobacillales</taxon>
        <taxon>Lactobacillaceae</taxon>
        <taxon>Lacticaseibacillus</taxon>
    </lineage>
</organism>
<evidence type="ECO:0000313" key="8">
    <source>
        <dbReference type="Proteomes" id="UP000050865"/>
    </source>
</evidence>
<dbReference type="PATRIC" id="fig|1423730.4.peg.2132"/>
<evidence type="ECO:0000256" key="2">
    <source>
        <dbReference type="ARBA" id="ARBA00005582"/>
    </source>
</evidence>
<name>A0A0R2FET9_9LACO</name>
<protein>
    <recommendedName>
        <fullName evidence="6">Nudix hydrolase domain-containing protein</fullName>
    </recommendedName>
</protein>
<gene>
    <name evidence="7" type="ORF">FC75_GL002050</name>
</gene>
<dbReference type="GO" id="GO:0005737">
    <property type="term" value="C:cytoplasm"/>
    <property type="evidence" value="ECO:0007669"/>
    <property type="project" value="TreeGrafter"/>
</dbReference>
<evidence type="ECO:0000259" key="6">
    <source>
        <dbReference type="PROSITE" id="PS51462"/>
    </source>
</evidence>
<dbReference type="GO" id="GO:0042262">
    <property type="term" value="P:DNA protection"/>
    <property type="evidence" value="ECO:0007669"/>
    <property type="project" value="TreeGrafter"/>
</dbReference>
<dbReference type="InterPro" id="IPR020084">
    <property type="entry name" value="NUDIX_hydrolase_CS"/>
</dbReference>